<evidence type="ECO:0000256" key="9">
    <source>
        <dbReference type="ARBA" id="ARBA00022989"/>
    </source>
</evidence>
<dbReference type="Gene3D" id="3.40.50.300">
    <property type="entry name" value="P-loop containing nucleotide triphosphate hydrolases"/>
    <property type="match status" value="1"/>
</dbReference>
<dbReference type="InterPro" id="IPR017871">
    <property type="entry name" value="ABC_transporter-like_CS"/>
</dbReference>
<dbReference type="OrthoDB" id="4814201at2"/>
<evidence type="ECO:0000256" key="11">
    <source>
        <dbReference type="ARBA" id="ARBA00023251"/>
    </source>
</evidence>
<keyword evidence="10 14" id="KW-0472">Membrane</keyword>
<evidence type="ECO:0000256" key="12">
    <source>
        <dbReference type="ARBA" id="ARBA00038388"/>
    </source>
</evidence>
<proteinExistence type="inferred from homology"/>
<evidence type="ECO:0000256" key="7">
    <source>
        <dbReference type="ARBA" id="ARBA00022840"/>
    </source>
</evidence>
<comment type="similarity">
    <text evidence="12">Belongs to the ABC transporter superfamily. Macrolide exporter (TC 3.A.1.122) family.</text>
</comment>
<dbReference type="STRING" id="1030841.HMPREF9370_1129"/>
<comment type="subcellular location">
    <subcellularLocation>
        <location evidence="1">Cell inner membrane</location>
        <topology evidence="1">Multi-pass membrane protein</topology>
    </subcellularLocation>
</comment>
<evidence type="ECO:0000256" key="10">
    <source>
        <dbReference type="ARBA" id="ARBA00023136"/>
    </source>
</evidence>
<evidence type="ECO:0000313" key="17">
    <source>
        <dbReference type="Proteomes" id="UP000005336"/>
    </source>
</evidence>
<dbReference type="PROSITE" id="PS00211">
    <property type="entry name" value="ABC_TRANSPORTER_1"/>
    <property type="match status" value="1"/>
</dbReference>
<dbReference type="GO" id="GO:0005524">
    <property type="term" value="F:ATP binding"/>
    <property type="evidence" value="ECO:0007669"/>
    <property type="project" value="UniProtKB-KW"/>
</dbReference>
<dbReference type="InterPro" id="IPR003838">
    <property type="entry name" value="ABC3_permease_C"/>
</dbReference>
<sequence>MSLIECKNINRCFGSGANRVHVLKDINLKIEKGDFVAIIGQSGSGKSTLMNILGCLDTPSSGSYVVDGVETAKMEADELAGLRRKRFGFIFQRYNLLNALSARDNVALPAVYAGLPHKERYNRANALLHRLGLEDKEENKPSELSGGQQQRVSIARALMNGGEILLADEPTGALDSKSGENVMEIIRQLHGEGHTIIMVTHDPNIAALANRVIEIKDGYIISDISKNSEVAPGSVETLPENRSWLFRKDQLLESFRMSVQAIMSHKMRSLLTMLGIIIGIASVVSVVALGRGTQTKILGDIASIGTNTISIYPGKGFGDRFSGKIKTLTVADAEVIGRQSYVSNVTPMTASSGTITYRNADLTGQLYGVGNQYFDVRGFKLDKGRLFDEQDVKDNAQVVVIDQNTLKKLFPEDENPLGKVILFKKRPLTIIGTVKEEKNAFGGDSDSLQLWSPYTTVMNQITGERHISSLIVKVGDNASSQAAENGLTELLISRHGTEDFFMRNSDSIKQTVESATGTMTLLISSIALISLVVGGIGVMNIMLVSVTERTKEIGVRMAIGARQGNILQQFLIEAVLICLIGGMTGIALSVLIGMTFNHFVTDFAMTFSAMSVVGAVACSTIIGVVFGYIPANRASKLNPIDALAHD</sequence>
<feature type="transmembrane region" description="Helical" evidence="14">
    <location>
        <begin position="604"/>
        <end position="629"/>
    </location>
</feature>
<gene>
    <name evidence="16" type="ORF">HMPREF9370_1129</name>
</gene>
<evidence type="ECO:0000256" key="14">
    <source>
        <dbReference type="SAM" id="Phobius"/>
    </source>
</evidence>
<feature type="transmembrane region" description="Helical" evidence="14">
    <location>
        <begin position="270"/>
        <end position="290"/>
    </location>
</feature>
<evidence type="ECO:0000256" key="3">
    <source>
        <dbReference type="ARBA" id="ARBA00022475"/>
    </source>
</evidence>
<keyword evidence="2" id="KW-0813">Transport</keyword>
<dbReference type="PROSITE" id="PS50893">
    <property type="entry name" value="ABC_TRANSPORTER_2"/>
    <property type="match status" value="1"/>
</dbReference>
<name>G4CPW9_9NEIS</name>
<feature type="transmembrane region" description="Helical" evidence="14">
    <location>
        <begin position="521"/>
        <end position="546"/>
    </location>
</feature>
<keyword evidence="5 14" id="KW-0812">Transmembrane</keyword>
<comment type="caution">
    <text evidence="16">The sequence shown here is derived from an EMBL/GenBank/DDBJ whole genome shotgun (WGS) entry which is preliminary data.</text>
</comment>
<dbReference type="Pfam" id="PF12704">
    <property type="entry name" value="MacB_PCD"/>
    <property type="match status" value="1"/>
</dbReference>
<dbReference type="GO" id="GO:0005886">
    <property type="term" value="C:plasma membrane"/>
    <property type="evidence" value="ECO:0007669"/>
    <property type="project" value="UniProtKB-SubCell"/>
</dbReference>
<evidence type="ECO:0000256" key="13">
    <source>
        <dbReference type="ARBA" id="ARBA00041199"/>
    </source>
</evidence>
<dbReference type="InterPro" id="IPR050250">
    <property type="entry name" value="Macrolide_Exporter_MacB"/>
</dbReference>
<feature type="transmembrane region" description="Helical" evidence="14">
    <location>
        <begin position="566"/>
        <end position="592"/>
    </location>
</feature>
<dbReference type="InterPro" id="IPR027417">
    <property type="entry name" value="P-loop_NTPase"/>
</dbReference>
<dbReference type="PATRIC" id="fig|1030841.3.peg.1107"/>
<reference evidence="16 17" key="1">
    <citation type="submission" date="2011-06" db="EMBL/GenBank/DDBJ databases">
        <authorList>
            <person name="Muzny D."/>
            <person name="Qin X."/>
            <person name="Deng J."/>
            <person name="Jiang H."/>
            <person name="Liu Y."/>
            <person name="Qu J."/>
            <person name="Song X.-Z."/>
            <person name="Zhang L."/>
            <person name="Thornton R."/>
            <person name="Coyle M."/>
            <person name="Francisco L."/>
            <person name="Jackson L."/>
            <person name="Javaid M."/>
            <person name="Korchina V."/>
            <person name="Kovar C."/>
            <person name="Mata R."/>
            <person name="Mathew T."/>
            <person name="Ngo R."/>
            <person name="Nguyen L."/>
            <person name="Nguyen N."/>
            <person name="Okwuonu G."/>
            <person name="Ongeri F."/>
            <person name="Pham C."/>
            <person name="Simmons D."/>
            <person name="Wilczek-Boney K."/>
            <person name="Hale W."/>
            <person name="Jakkamsetti A."/>
            <person name="Pham P."/>
            <person name="Ruth R."/>
            <person name="San Lucas F."/>
            <person name="Warren J."/>
            <person name="Zhang J."/>
            <person name="Zhao Z."/>
            <person name="Zhou C."/>
            <person name="Zhu D."/>
            <person name="Lee S."/>
            <person name="Bess C."/>
            <person name="Blankenburg K."/>
            <person name="Forbes L."/>
            <person name="Fu Q."/>
            <person name="Gubbala S."/>
            <person name="Hirani K."/>
            <person name="Jayaseelan J.C."/>
            <person name="Lara F."/>
            <person name="Munidasa M."/>
            <person name="Palculict T."/>
            <person name="Patil S."/>
            <person name="Pu L.-L."/>
            <person name="Saada N."/>
            <person name="Tang L."/>
            <person name="Weissenberger G."/>
            <person name="Zhu Y."/>
            <person name="Hemphill L."/>
            <person name="Shang Y."/>
            <person name="Youmans B."/>
            <person name="Ayvaz T."/>
            <person name="Ross M."/>
            <person name="Santibanez J."/>
            <person name="Aqrawi P."/>
            <person name="Gross S."/>
            <person name="Joshi V."/>
            <person name="Fowler G."/>
            <person name="Nazareth L."/>
            <person name="Reid J."/>
            <person name="Worley K."/>
            <person name="Petrosino J."/>
            <person name="Highlander S."/>
            <person name="Gibbs R."/>
        </authorList>
    </citation>
    <scope>NUCLEOTIDE SEQUENCE [LARGE SCALE GENOMIC DNA]</scope>
    <source>
        <strain evidence="16 17">9715</strain>
    </source>
</reference>
<keyword evidence="17" id="KW-1185">Reference proteome</keyword>
<dbReference type="GO" id="GO:0046677">
    <property type="term" value="P:response to antibiotic"/>
    <property type="evidence" value="ECO:0007669"/>
    <property type="project" value="UniProtKB-KW"/>
</dbReference>
<evidence type="ECO:0000256" key="6">
    <source>
        <dbReference type="ARBA" id="ARBA00022741"/>
    </source>
</evidence>
<protein>
    <recommendedName>
        <fullName evidence="13">Pyoverdine export ATP-binding/permease protein PvdT</fullName>
    </recommendedName>
</protein>
<dbReference type="HOGENOM" id="CLU_000604_78_2_4"/>
<evidence type="ECO:0000256" key="1">
    <source>
        <dbReference type="ARBA" id="ARBA00004429"/>
    </source>
</evidence>
<dbReference type="RefSeq" id="WP_009116270.1">
    <property type="nucleotide sequence ID" value="NZ_JH165159.1"/>
</dbReference>
<dbReference type="Pfam" id="PF00005">
    <property type="entry name" value="ABC_tran"/>
    <property type="match status" value="1"/>
</dbReference>
<dbReference type="GO" id="GO:0016887">
    <property type="term" value="F:ATP hydrolysis activity"/>
    <property type="evidence" value="ECO:0007669"/>
    <property type="project" value="InterPro"/>
</dbReference>
<feature type="domain" description="ABC transporter" evidence="15">
    <location>
        <begin position="4"/>
        <end position="242"/>
    </location>
</feature>
<keyword evidence="9 14" id="KW-1133">Transmembrane helix</keyword>
<dbReference type="Pfam" id="PF02687">
    <property type="entry name" value="FtsX"/>
    <property type="match status" value="1"/>
</dbReference>
<dbReference type="GO" id="GO:0022857">
    <property type="term" value="F:transmembrane transporter activity"/>
    <property type="evidence" value="ECO:0007669"/>
    <property type="project" value="TreeGrafter"/>
</dbReference>
<dbReference type="InterPro" id="IPR017911">
    <property type="entry name" value="MacB-like_ATP-bd"/>
</dbReference>
<keyword evidence="6" id="KW-0547">Nucleotide-binding</keyword>
<keyword evidence="11" id="KW-0046">Antibiotic resistance</keyword>
<dbReference type="EMBL" id="AGAZ01000041">
    <property type="protein sequence ID" value="EGZ47284.1"/>
    <property type="molecule type" value="Genomic_DNA"/>
</dbReference>
<dbReference type="SMART" id="SM00382">
    <property type="entry name" value="AAA"/>
    <property type="match status" value="1"/>
</dbReference>
<dbReference type="PANTHER" id="PTHR30572">
    <property type="entry name" value="MEMBRANE COMPONENT OF TRANSPORTER-RELATED"/>
    <property type="match status" value="1"/>
</dbReference>
<dbReference type="PANTHER" id="PTHR30572:SF14">
    <property type="entry name" value="MACROLIDE EXPORT ATP-BINDING_PERMEASE PROTEIN MACB"/>
    <property type="match status" value="1"/>
</dbReference>
<keyword evidence="7" id="KW-0067">ATP-binding</keyword>
<dbReference type="InterPro" id="IPR003439">
    <property type="entry name" value="ABC_transporter-like_ATP-bd"/>
</dbReference>
<keyword evidence="3" id="KW-1003">Cell membrane</keyword>
<dbReference type="Proteomes" id="UP000005336">
    <property type="component" value="Unassembled WGS sequence"/>
</dbReference>
<evidence type="ECO:0000256" key="8">
    <source>
        <dbReference type="ARBA" id="ARBA00022967"/>
    </source>
</evidence>
<accession>G4CPW9</accession>
<dbReference type="CDD" id="cd03255">
    <property type="entry name" value="ABC_MJ0796_LolCDE_FtsE"/>
    <property type="match status" value="1"/>
</dbReference>
<evidence type="ECO:0000256" key="2">
    <source>
        <dbReference type="ARBA" id="ARBA00022448"/>
    </source>
</evidence>
<evidence type="ECO:0000259" key="15">
    <source>
        <dbReference type="PROSITE" id="PS50893"/>
    </source>
</evidence>
<dbReference type="FunFam" id="3.40.50.300:FF:000032">
    <property type="entry name" value="Export ABC transporter ATP-binding protein"/>
    <property type="match status" value="1"/>
</dbReference>
<evidence type="ECO:0000256" key="4">
    <source>
        <dbReference type="ARBA" id="ARBA00022519"/>
    </source>
</evidence>
<dbReference type="SUPFAM" id="SSF52540">
    <property type="entry name" value="P-loop containing nucleoside triphosphate hydrolases"/>
    <property type="match status" value="1"/>
</dbReference>
<keyword evidence="8" id="KW-1278">Translocase</keyword>
<organism evidence="16 17">
    <name type="scientific">Neisseria wadsworthii 9715</name>
    <dbReference type="NCBI Taxonomy" id="1030841"/>
    <lineage>
        <taxon>Bacteria</taxon>
        <taxon>Pseudomonadati</taxon>
        <taxon>Pseudomonadota</taxon>
        <taxon>Betaproteobacteria</taxon>
        <taxon>Neisseriales</taxon>
        <taxon>Neisseriaceae</taxon>
        <taxon>Neisseria</taxon>
    </lineage>
</organism>
<dbReference type="InterPro" id="IPR003593">
    <property type="entry name" value="AAA+_ATPase"/>
</dbReference>
<evidence type="ECO:0000313" key="16">
    <source>
        <dbReference type="EMBL" id="EGZ47284.1"/>
    </source>
</evidence>
<evidence type="ECO:0000256" key="5">
    <source>
        <dbReference type="ARBA" id="ARBA00022692"/>
    </source>
</evidence>
<dbReference type="InterPro" id="IPR025857">
    <property type="entry name" value="MacB_PCD"/>
</dbReference>
<dbReference type="AlphaFoldDB" id="G4CPW9"/>
<keyword evidence="4" id="KW-0997">Cell inner membrane</keyword>
<dbReference type="GO" id="GO:0098796">
    <property type="term" value="C:membrane protein complex"/>
    <property type="evidence" value="ECO:0007669"/>
    <property type="project" value="UniProtKB-ARBA"/>
</dbReference>